<dbReference type="RefSeq" id="XP_024941877.1">
    <property type="nucleotide sequence ID" value="XM_025086109.1"/>
</dbReference>
<sequence>MALQESEVVLITGASGFLAGHLLKLLEKDKSVREIRGLDIVPRKMPFSGRKSVKLFQRDLTNPESCREIVRGVDVVFHCAAYVSYEFPVDKDQLHKNNVLATENLINLCLEESVPRIVHCSSSEVTLQSYIKGGIVALVIYSQESKMKIPNDENRLIFGEYAASKLRAEKLILDADGSNMKNGLGTLRTTSLRPTLLYGEEDSKLVSNILMIAKKGNYSLVRPAGAGGKQQLTYAGNAAWALICAKKTLKEQPEAIGGLPVTITDDTPVEDMLRFCERITRGSRHQIKFSWTIPMWISYTLAFMMELATTYFNYFKKMPVLPRGIISYLGSVILYNRIRASIYMDYSPIFSADEAFLASSIYYCQFLDNIE</sequence>
<keyword evidence="2" id="KW-1133">Transmembrane helix</keyword>
<gene>
    <name evidence="5 6 7" type="primary">LOC107268819</name>
</gene>
<dbReference type="Pfam" id="PF01073">
    <property type="entry name" value="3Beta_HSD"/>
    <property type="match status" value="1"/>
</dbReference>
<dbReference type="InterPro" id="IPR002225">
    <property type="entry name" value="3Beta_OHSteriod_DH/Estase"/>
</dbReference>
<keyword evidence="2" id="KW-0812">Transmembrane</keyword>
<proteinExistence type="inferred from homology"/>
<evidence type="ECO:0000313" key="7">
    <source>
        <dbReference type="RefSeq" id="XP_024941877.1"/>
    </source>
</evidence>
<protein>
    <submittedName>
        <fullName evidence="5 6">3 beta-hydroxysteroid dehydrogenase/Delta 5--&gt;4-isomerase type 2 isoform X1</fullName>
    </submittedName>
</protein>
<dbReference type="Gene3D" id="3.40.50.720">
    <property type="entry name" value="NAD(P)-binding Rossmann-like Domain"/>
    <property type="match status" value="1"/>
</dbReference>
<reference evidence="5 6" key="1">
    <citation type="submission" date="2025-04" db="UniProtKB">
        <authorList>
            <consortium name="RefSeq"/>
        </authorList>
    </citation>
    <scope>IDENTIFICATION</scope>
</reference>
<dbReference type="SUPFAM" id="SSF51735">
    <property type="entry name" value="NAD(P)-binding Rossmann-fold domains"/>
    <property type="match status" value="1"/>
</dbReference>
<keyword evidence="4" id="KW-1185">Reference proteome</keyword>
<dbReference type="Proteomes" id="UP000694920">
    <property type="component" value="Unplaced"/>
</dbReference>
<dbReference type="FunFam" id="3.40.50.720:FF:000495">
    <property type="entry name" value="3 hydroxysteroid dehydrogenase, putative"/>
    <property type="match status" value="1"/>
</dbReference>
<evidence type="ECO:0000313" key="5">
    <source>
        <dbReference type="RefSeq" id="XP_015597440.1"/>
    </source>
</evidence>
<dbReference type="InterPro" id="IPR050425">
    <property type="entry name" value="NAD(P)_dehydrat-like"/>
</dbReference>
<name>A0AAJ7RJ31_CEPCN</name>
<keyword evidence="2" id="KW-0472">Membrane</keyword>
<dbReference type="RefSeq" id="XP_024941876.1">
    <property type="nucleotide sequence ID" value="XM_025086108.1"/>
</dbReference>
<evidence type="ECO:0000313" key="6">
    <source>
        <dbReference type="RefSeq" id="XP_024941876.1"/>
    </source>
</evidence>
<dbReference type="AlphaFoldDB" id="A0AAJ7RJ31"/>
<dbReference type="KEGG" id="ccin:107268819"/>
<keyword evidence="1 2" id="KW-0560">Oxidoreductase</keyword>
<accession>A0AAJ7RJ31</accession>
<dbReference type="InterPro" id="IPR036291">
    <property type="entry name" value="NAD(P)-bd_dom_sf"/>
</dbReference>
<dbReference type="GO" id="GO:0006694">
    <property type="term" value="P:steroid biosynthetic process"/>
    <property type="evidence" value="ECO:0007669"/>
    <property type="project" value="InterPro"/>
</dbReference>
<feature type="domain" description="3-beta hydroxysteroid dehydrogenase/isomerase" evidence="3">
    <location>
        <begin position="10"/>
        <end position="293"/>
    </location>
</feature>
<dbReference type="PANTHER" id="PTHR10366">
    <property type="entry name" value="NAD DEPENDENT EPIMERASE/DEHYDRATASE"/>
    <property type="match status" value="1"/>
</dbReference>
<evidence type="ECO:0000256" key="1">
    <source>
        <dbReference type="ARBA" id="ARBA00023002"/>
    </source>
</evidence>
<evidence type="ECO:0000256" key="2">
    <source>
        <dbReference type="RuleBase" id="RU004475"/>
    </source>
</evidence>
<dbReference type="GO" id="GO:0016616">
    <property type="term" value="F:oxidoreductase activity, acting on the CH-OH group of donors, NAD or NADP as acceptor"/>
    <property type="evidence" value="ECO:0007669"/>
    <property type="project" value="InterPro"/>
</dbReference>
<dbReference type="RefSeq" id="XP_015597440.1">
    <property type="nucleotide sequence ID" value="XM_015741954.2"/>
</dbReference>
<evidence type="ECO:0000259" key="3">
    <source>
        <dbReference type="Pfam" id="PF01073"/>
    </source>
</evidence>
<feature type="transmembrane region" description="Helical" evidence="2">
    <location>
        <begin position="293"/>
        <end position="314"/>
    </location>
</feature>
<comment type="similarity">
    <text evidence="2">Belongs to the 3-beta-HSD family.</text>
</comment>
<dbReference type="PANTHER" id="PTHR10366:SF853">
    <property type="entry name" value="GH25466P"/>
    <property type="match status" value="1"/>
</dbReference>
<evidence type="ECO:0000313" key="4">
    <source>
        <dbReference type="Proteomes" id="UP000694920"/>
    </source>
</evidence>
<dbReference type="GeneID" id="107268819"/>
<organism evidence="4 7">
    <name type="scientific">Cephus cinctus</name>
    <name type="common">Wheat stem sawfly</name>
    <dbReference type="NCBI Taxonomy" id="211228"/>
    <lineage>
        <taxon>Eukaryota</taxon>
        <taxon>Metazoa</taxon>
        <taxon>Ecdysozoa</taxon>
        <taxon>Arthropoda</taxon>
        <taxon>Hexapoda</taxon>
        <taxon>Insecta</taxon>
        <taxon>Pterygota</taxon>
        <taxon>Neoptera</taxon>
        <taxon>Endopterygota</taxon>
        <taxon>Hymenoptera</taxon>
        <taxon>Cephoidea</taxon>
        <taxon>Cephidae</taxon>
        <taxon>Cephus</taxon>
    </lineage>
</organism>